<sequence length="430" mass="47196">MKHISIALCLCGMILMNTSCDNYDDTYPQEYEKILSLQTTGEQAVDLYKTGEATNYSITVIKSGSQPTLTASAHIGAMDAVNFEKYISERGLDYVAMPANCYSFNMEELDYSSAETYKIINLQLNTNEIEIFEQTLEEGQTCVLPIMLTSTSDSILADKNTLVLKPEIITPSLSVTESSSGTVTKYLPQSGGTIALDLGLQVENQWNFTCKVAIDETTTTLEGATLVSDIISFEPGNTSSVQVNIPKFTKTSGNVGIKILEINGKDGFEFDTNPFILVASVEKYSLTADMLSSNAIEPSEGSLANLLDGDIGTYFHSAWSVSIADKHYVQVKLPVSTKTFRFTYTNRSNNGNAALAWFNLYTGTNENNLQLYKRFAWDEDGLPSGAAGVYVSPDVSIDNAANTLRFECESNWTGGSFFVWSEFSLFILSE</sequence>
<reference evidence="2 8" key="1">
    <citation type="submission" date="2015-09" db="EMBL/GenBank/DDBJ databases">
        <authorList>
            <consortium name="Pathogen Informatics"/>
        </authorList>
    </citation>
    <scope>NUCLEOTIDE SEQUENCE [LARGE SCALE GENOMIC DNA]</scope>
    <source>
        <strain evidence="2 8">2789STDY5834899</strain>
    </source>
</reference>
<dbReference type="EMBL" id="JAQNVG010000011">
    <property type="protein sequence ID" value="MDC2235795.1"/>
    <property type="molecule type" value="Genomic_DNA"/>
</dbReference>
<protein>
    <submittedName>
        <fullName evidence="2">Coagulation factor 5/8 type domain protein</fullName>
    </submittedName>
    <submittedName>
        <fullName evidence="7">DUF1735 domain-containing protein</fullName>
    </submittedName>
</protein>
<accession>A0A0P0FT74</accession>
<dbReference type="EMBL" id="WCSY01000004">
    <property type="protein sequence ID" value="KAB4314754.1"/>
    <property type="molecule type" value="Genomic_DNA"/>
</dbReference>
<evidence type="ECO:0000313" key="8">
    <source>
        <dbReference type="Proteomes" id="UP000095576"/>
    </source>
</evidence>
<feature type="domain" description="BT-3987-like N-terminal" evidence="1">
    <location>
        <begin position="38"/>
        <end position="154"/>
    </location>
</feature>
<evidence type="ECO:0000313" key="5">
    <source>
        <dbReference type="EMBL" id="MDC2235795.1"/>
    </source>
</evidence>
<evidence type="ECO:0000313" key="10">
    <source>
        <dbReference type="Proteomes" id="UP000284785"/>
    </source>
</evidence>
<dbReference type="EMBL" id="QSJP01000017">
    <property type="protein sequence ID" value="RHD85350.1"/>
    <property type="molecule type" value="Genomic_DNA"/>
</dbReference>
<reference evidence="11 12" key="3">
    <citation type="journal article" date="2019" name="Nat. Med.">
        <title>A library of human gut bacterial isolates paired with longitudinal multiomics data enables mechanistic microbiome research.</title>
        <authorList>
            <person name="Poyet M."/>
            <person name="Groussin M."/>
            <person name="Gibbons S.M."/>
            <person name="Avila-Pacheco J."/>
            <person name="Jiang X."/>
            <person name="Kearney S.M."/>
            <person name="Perrotta A.R."/>
            <person name="Berdy B."/>
            <person name="Zhao S."/>
            <person name="Lieberman T.D."/>
            <person name="Swanson P.K."/>
            <person name="Smith M."/>
            <person name="Roesemann S."/>
            <person name="Alexander J.E."/>
            <person name="Rich S.A."/>
            <person name="Livny J."/>
            <person name="Vlamakis H."/>
            <person name="Clish C."/>
            <person name="Bullock K."/>
            <person name="Deik A."/>
            <person name="Scott J."/>
            <person name="Pierce K.A."/>
            <person name="Xavier R.J."/>
            <person name="Alm E.J."/>
        </authorList>
    </citation>
    <scope>NUCLEOTIDE SEQUENCE [LARGE SCALE GENOMIC DNA]</scope>
    <source>
        <strain evidence="4 12">BIOML-A165</strain>
        <strain evidence="3 11">BIOML-A188</strain>
    </source>
</reference>
<reference evidence="9 10" key="2">
    <citation type="submission" date="2018-08" db="EMBL/GenBank/DDBJ databases">
        <title>A genome reference for cultivated species of the human gut microbiota.</title>
        <authorList>
            <person name="Zou Y."/>
            <person name="Xue W."/>
            <person name="Luo G."/>
        </authorList>
    </citation>
    <scope>NUCLEOTIDE SEQUENCE [LARGE SCALE GENOMIC DNA]</scope>
    <source>
        <strain evidence="7 9">AF37-12</strain>
        <strain evidence="6 10">AM30-26</strain>
    </source>
</reference>
<dbReference type="PATRIC" id="fig|818.23.peg.3974"/>
<dbReference type="Proteomes" id="UP000284785">
    <property type="component" value="Unassembled WGS sequence"/>
</dbReference>
<dbReference type="Proteomes" id="UP000460317">
    <property type="component" value="Unassembled WGS sequence"/>
</dbReference>
<gene>
    <name evidence="7" type="ORF">DW011_06510</name>
    <name evidence="6" type="ORF">DW780_17475</name>
    <name evidence="2" type="ORF">ERS852511_03600</name>
    <name evidence="4" type="ORF">GAN93_09290</name>
    <name evidence="3" type="ORF">GAO51_05175</name>
    <name evidence="5" type="ORF">PO127_08555</name>
</gene>
<name>A0A0P0FT74_BACT4</name>
<evidence type="ECO:0000313" key="12">
    <source>
        <dbReference type="Proteomes" id="UP000460317"/>
    </source>
</evidence>
<dbReference type="SUPFAM" id="SSF49785">
    <property type="entry name" value="Galactose-binding domain-like"/>
    <property type="match status" value="1"/>
</dbReference>
<dbReference type="AlphaFoldDB" id="A0A0P0FT74"/>
<accession>C6ILB3</accession>
<evidence type="ECO:0000313" key="3">
    <source>
        <dbReference type="EMBL" id="KAB4314754.1"/>
    </source>
</evidence>
<dbReference type="InterPro" id="IPR013728">
    <property type="entry name" value="BT_3987-like_N"/>
</dbReference>
<evidence type="ECO:0000313" key="4">
    <source>
        <dbReference type="EMBL" id="KAB4452811.1"/>
    </source>
</evidence>
<dbReference type="Gene3D" id="2.60.40.1740">
    <property type="entry name" value="hypothetical protein (bacova_03559)"/>
    <property type="match status" value="1"/>
</dbReference>
<proteinExistence type="predicted"/>
<dbReference type="RefSeq" id="WP_008764445.1">
    <property type="nucleotide sequence ID" value="NZ_BAABXH010000002.1"/>
</dbReference>
<organism evidence="7 9">
    <name type="scientific">Bacteroides thetaiotaomicron</name>
    <dbReference type="NCBI Taxonomy" id="818"/>
    <lineage>
        <taxon>Bacteria</taxon>
        <taxon>Pseudomonadati</taxon>
        <taxon>Bacteroidota</taxon>
        <taxon>Bacteroidia</taxon>
        <taxon>Bacteroidales</taxon>
        <taxon>Bacteroidaceae</taxon>
        <taxon>Bacteroides</taxon>
    </lineage>
</organism>
<dbReference type="EMBL" id="CZAP01000015">
    <property type="protein sequence ID" value="CUP90350.1"/>
    <property type="molecule type" value="Genomic_DNA"/>
</dbReference>
<evidence type="ECO:0000313" key="11">
    <source>
        <dbReference type="Proteomes" id="UP000440614"/>
    </source>
</evidence>
<dbReference type="Proteomes" id="UP000440614">
    <property type="component" value="Unassembled WGS sequence"/>
</dbReference>
<evidence type="ECO:0000313" key="7">
    <source>
        <dbReference type="EMBL" id="RHL61630.1"/>
    </source>
</evidence>
<dbReference type="Proteomes" id="UP000095576">
    <property type="component" value="Unassembled WGS sequence"/>
</dbReference>
<dbReference type="Proteomes" id="UP000283616">
    <property type="component" value="Unassembled WGS sequence"/>
</dbReference>
<dbReference type="Gene3D" id="2.60.120.260">
    <property type="entry name" value="Galactose-binding domain-like"/>
    <property type="match status" value="1"/>
</dbReference>
<dbReference type="InterPro" id="IPR008979">
    <property type="entry name" value="Galactose-bd-like_sf"/>
</dbReference>
<evidence type="ECO:0000259" key="1">
    <source>
        <dbReference type="Pfam" id="PF08522"/>
    </source>
</evidence>
<evidence type="ECO:0000313" key="9">
    <source>
        <dbReference type="Proteomes" id="UP000283616"/>
    </source>
</evidence>
<reference evidence="5" key="4">
    <citation type="submission" date="2022-10" db="EMBL/GenBank/DDBJ databases">
        <title>Human gut microbiome strain richness.</title>
        <authorList>
            <person name="Chen-Liaw A."/>
        </authorList>
    </citation>
    <scope>NUCLEOTIDE SEQUENCE</scope>
    <source>
        <strain evidence="5">1001283st1_A3_1001283B150304_161114</strain>
    </source>
</reference>
<dbReference type="KEGG" id="btho:Btheta7330_03861"/>
<dbReference type="EMBL" id="QROV01000006">
    <property type="protein sequence ID" value="RHL61630.1"/>
    <property type="molecule type" value="Genomic_DNA"/>
</dbReference>
<evidence type="ECO:0000313" key="2">
    <source>
        <dbReference type="EMBL" id="CUP90350.1"/>
    </source>
</evidence>
<dbReference type="EMBL" id="WCSB01000007">
    <property type="protein sequence ID" value="KAB4452811.1"/>
    <property type="molecule type" value="Genomic_DNA"/>
</dbReference>
<dbReference type="Proteomes" id="UP001217776">
    <property type="component" value="Unassembled WGS sequence"/>
</dbReference>
<dbReference type="Pfam" id="PF08522">
    <property type="entry name" value="BT_3987-like_N"/>
    <property type="match status" value="1"/>
</dbReference>
<evidence type="ECO:0000313" key="6">
    <source>
        <dbReference type="EMBL" id="RHD85350.1"/>
    </source>
</evidence>